<dbReference type="AlphaFoldDB" id="A0AA38PKZ5"/>
<feature type="compositionally biased region" description="Polar residues" evidence="1">
    <location>
        <begin position="725"/>
        <end position="734"/>
    </location>
</feature>
<feature type="compositionally biased region" description="Basic and acidic residues" evidence="1">
    <location>
        <begin position="381"/>
        <end position="398"/>
    </location>
</feature>
<feature type="compositionally biased region" description="Basic and acidic residues" evidence="1">
    <location>
        <begin position="750"/>
        <end position="782"/>
    </location>
</feature>
<sequence length="1038" mass="114933">MSHHSNSPTSTAHIKLEEQPAAKLSSPSILPLKRKTPPTDNDASESNTVTAVVLDNDSNGSADDDADEQDEIRDPPRASHCPSCHKQVAFRDEETGKLSIKRWQQHWESCSAGQTQENTGRRSPPTRSVQQRSIHNLVSSHMDNYQPESDDPRFPSMMSHPPTKRRRAKRTEEERIAYLRADPYVAKFEAYRVLCASCDKWIRLRPNSTYCSIPWDAHRKSCLSKKISNKNTYALDERNSLFTKDPDVRKFDAERVLCAVCDHWIPINSEDHLQAVQTWLNHRGDCAKRAAAAAGVSHHGPTPSTGSGGSPPQHVLRSFNNFPPRSHLHIPARLPLGPPPSGPLSPPVRDRDTDPYRRHHPQSYSQLAPRRDASPTASRDSQGRNESRVKPERKERESSQQQQGDLDVDADGDPDADADADGEAESDLDSNQIRVVDLSRPPSGQSPVAANNTNGKSFQPSNAHSTRIHPSDPSTPSGIDAGPQSETIMYSPAAGIFPPGPANESRRRNAEQRAATLRADTLIKHVEPNRVFCSLCEKWVQLRQDSSFCAYPWFQHRGKCLARYQRRAQKAAEIEDIKKRRAMGGGSSVRTVYAHDPQRYGQAPPYPPRSRHPSTSHHHHAQGHFAYPPSHSHRMYPEDKRLLRAPHPHRSGEEDGMDYFSGSDQGHSDDEDGMNTRFDYRGLSASASPASEGRSVSVASMASVDEDQGPEYVEDADVYERPGLSRTQSQQQRGKSVESDAAAPDVICSDAHRNGDSRPDGSEDKVRKAGTDADFDKTKEVGKQGLSTSQPQGEPSASTSGARPPNQAQLTNMHRPIAPRDAPHVIQPPRSRTDVHHQNRPADPGHSLIPVHPQHGKPYHHHHGAINGGPGPYRYSQHPREQTYTDPRPRSDSAHAYAYEGGRIYREKSHRVHRGPSQVRSHGPYGNGALPSSYPSDLSPQSGNGRGVLADLDSPAGRKQFVSHSIAYLFQTTYDCSPCSSDELSISALVAYLNAAMPMDKHEDFDTAEVVKCVGALREKGKVLLEGDVVRKVRKSRE</sequence>
<accession>A0AA38PKZ5</accession>
<feature type="compositionally biased region" description="Polar residues" evidence="1">
    <location>
        <begin position="38"/>
        <end position="50"/>
    </location>
</feature>
<name>A0AA38PKZ5_9AGAR</name>
<dbReference type="Proteomes" id="UP001163846">
    <property type="component" value="Unassembled WGS sequence"/>
</dbReference>
<gene>
    <name evidence="2" type="ORF">F5878DRAFT_720680</name>
</gene>
<reference evidence="2" key="1">
    <citation type="submission" date="2022-08" db="EMBL/GenBank/DDBJ databases">
        <authorList>
            <consortium name="DOE Joint Genome Institute"/>
            <person name="Min B."/>
            <person name="Riley R."/>
            <person name="Sierra-Patev S."/>
            <person name="Naranjo-Ortiz M."/>
            <person name="Looney B."/>
            <person name="Konkel Z."/>
            <person name="Slot J.C."/>
            <person name="Sakamoto Y."/>
            <person name="Steenwyk J.L."/>
            <person name="Rokas A."/>
            <person name="Carro J."/>
            <person name="Camarero S."/>
            <person name="Ferreira P."/>
            <person name="Molpeceres G."/>
            <person name="Ruiz-Duenas F.J."/>
            <person name="Serrano A."/>
            <person name="Henrissat B."/>
            <person name="Drula E."/>
            <person name="Hughes K.W."/>
            <person name="Mata J.L."/>
            <person name="Ishikawa N.K."/>
            <person name="Vargas-Isla R."/>
            <person name="Ushijima S."/>
            <person name="Smith C.A."/>
            <person name="Ahrendt S."/>
            <person name="Andreopoulos W."/>
            <person name="He G."/>
            <person name="Labutti K."/>
            <person name="Lipzen A."/>
            <person name="Ng V."/>
            <person name="Sandor L."/>
            <person name="Barry K."/>
            <person name="Martinez A.T."/>
            <person name="Xiao Y."/>
            <person name="Gibbons J.G."/>
            <person name="Terashima K."/>
            <person name="Hibbett D.S."/>
            <person name="Grigoriev I.V."/>
        </authorList>
    </citation>
    <scope>NUCLEOTIDE SEQUENCE</scope>
    <source>
        <strain evidence="2">TFB9207</strain>
    </source>
</reference>
<feature type="region of interest" description="Disordered" evidence="1">
    <location>
        <begin position="106"/>
        <end position="171"/>
    </location>
</feature>
<feature type="compositionally biased region" description="Acidic residues" evidence="1">
    <location>
        <begin position="62"/>
        <end position="71"/>
    </location>
</feature>
<protein>
    <submittedName>
        <fullName evidence="2">Uncharacterized protein</fullName>
    </submittedName>
</protein>
<organism evidence="2 3">
    <name type="scientific">Lentinula raphanica</name>
    <dbReference type="NCBI Taxonomy" id="153919"/>
    <lineage>
        <taxon>Eukaryota</taxon>
        <taxon>Fungi</taxon>
        <taxon>Dikarya</taxon>
        <taxon>Basidiomycota</taxon>
        <taxon>Agaricomycotina</taxon>
        <taxon>Agaricomycetes</taxon>
        <taxon>Agaricomycetidae</taxon>
        <taxon>Agaricales</taxon>
        <taxon>Marasmiineae</taxon>
        <taxon>Omphalotaceae</taxon>
        <taxon>Lentinula</taxon>
    </lineage>
</organism>
<feature type="compositionally biased region" description="Polar residues" evidence="1">
    <location>
        <begin position="106"/>
        <end position="118"/>
    </location>
</feature>
<evidence type="ECO:0000313" key="2">
    <source>
        <dbReference type="EMBL" id="KAJ3844416.1"/>
    </source>
</evidence>
<evidence type="ECO:0000256" key="1">
    <source>
        <dbReference type="SAM" id="MobiDB-lite"/>
    </source>
</evidence>
<feature type="region of interest" description="Disordered" evidence="1">
    <location>
        <begin position="723"/>
        <end position="951"/>
    </location>
</feature>
<feature type="compositionally biased region" description="Acidic residues" evidence="1">
    <location>
        <begin position="406"/>
        <end position="428"/>
    </location>
</feature>
<feature type="compositionally biased region" description="Basic residues" evidence="1">
    <location>
        <begin position="854"/>
        <end position="864"/>
    </location>
</feature>
<proteinExistence type="predicted"/>
<feature type="compositionally biased region" description="Polar residues" evidence="1">
    <location>
        <begin position="125"/>
        <end position="147"/>
    </location>
</feature>
<feature type="compositionally biased region" description="Basic and acidic residues" evidence="1">
    <location>
        <begin position="878"/>
        <end position="893"/>
    </location>
</feature>
<feature type="compositionally biased region" description="Pro residues" evidence="1">
    <location>
        <begin position="336"/>
        <end position="346"/>
    </location>
</feature>
<feature type="region of interest" description="Disordered" evidence="1">
    <location>
        <begin position="596"/>
        <end position="710"/>
    </location>
</feature>
<feature type="region of interest" description="Disordered" evidence="1">
    <location>
        <begin position="291"/>
        <end position="513"/>
    </location>
</feature>
<feature type="region of interest" description="Disordered" evidence="1">
    <location>
        <begin position="1"/>
        <end position="86"/>
    </location>
</feature>
<feature type="compositionally biased region" description="Basic residues" evidence="1">
    <location>
        <begin position="609"/>
        <end position="622"/>
    </location>
</feature>
<evidence type="ECO:0000313" key="3">
    <source>
        <dbReference type="Proteomes" id="UP001163846"/>
    </source>
</evidence>
<feature type="compositionally biased region" description="Polar residues" evidence="1">
    <location>
        <begin position="442"/>
        <end position="465"/>
    </location>
</feature>
<feature type="compositionally biased region" description="Polar residues" evidence="1">
    <location>
        <begin position="933"/>
        <end position="943"/>
    </location>
</feature>
<comment type="caution">
    <text evidence="2">The sequence shown here is derived from an EMBL/GenBank/DDBJ whole genome shotgun (WGS) entry which is preliminary data.</text>
</comment>
<feature type="compositionally biased region" description="Low complexity" evidence="1">
    <location>
        <begin position="291"/>
        <end position="305"/>
    </location>
</feature>
<keyword evidence="3" id="KW-1185">Reference proteome</keyword>
<feature type="compositionally biased region" description="Polar residues" evidence="1">
    <location>
        <begin position="785"/>
        <end position="812"/>
    </location>
</feature>
<dbReference type="EMBL" id="MU805953">
    <property type="protein sequence ID" value="KAJ3844416.1"/>
    <property type="molecule type" value="Genomic_DNA"/>
</dbReference>
<feature type="compositionally biased region" description="Polar residues" evidence="1">
    <location>
        <begin position="1"/>
        <end position="12"/>
    </location>
</feature>